<dbReference type="InterPro" id="IPR001967">
    <property type="entry name" value="Peptidase_S11_N"/>
</dbReference>
<name>A0A939S6Y6_9MICO</name>
<keyword evidence="2" id="KW-0645">Protease</keyword>
<feature type="domain" description="Peptidase S11 D-alanyl-D-alanine carboxypeptidase A N-terminal" evidence="1">
    <location>
        <begin position="101"/>
        <end position="310"/>
    </location>
</feature>
<dbReference type="EMBL" id="JAGDYM010000001">
    <property type="protein sequence ID" value="MBO1900386.1"/>
    <property type="molecule type" value="Genomic_DNA"/>
</dbReference>
<dbReference type="RefSeq" id="WP_208095026.1">
    <property type="nucleotide sequence ID" value="NZ_JAGDYM010000001.1"/>
</dbReference>
<protein>
    <submittedName>
        <fullName evidence="2">D-alanyl-D-alanine carboxypeptidase</fullName>
    </submittedName>
</protein>
<dbReference type="AlphaFoldDB" id="A0A939S6Y6"/>
<dbReference type="Pfam" id="PF00768">
    <property type="entry name" value="Peptidase_S11"/>
    <property type="match status" value="1"/>
</dbReference>
<reference evidence="2" key="1">
    <citation type="submission" date="2021-03" db="EMBL/GenBank/DDBJ databases">
        <title>Leucobacter chromiisoli sp. nov., isolated from chromium-containing soil of chemical plant.</title>
        <authorList>
            <person name="Xu Z."/>
        </authorList>
    </citation>
    <scope>NUCLEOTIDE SEQUENCE</scope>
    <source>
        <strain evidence="2">S27</strain>
    </source>
</reference>
<evidence type="ECO:0000313" key="3">
    <source>
        <dbReference type="Proteomes" id="UP000664382"/>
    </source>
</evidence>
<dbReference type="SUPFAM" id="SSF56601">
    <property type="entry name" value="beta-lactamase/transpeptidase-like"/>
    <property type="match status" value="1"/>
</dbReference>
<dbReference type="GO" id="GO:0009002">
    <property type="term" value="F:serine-type D-Ala-D-Ala carboxypeptidase activity"/>
    <property type="evidence" value="ECO:0007669"/>
    <property type="project" value="InterPro"/>
</dbReference>
<keyword evidence="2" id="KW-0121">Carboxypeptidase</keyword>
<evidence type="ECO:0000259" key="1">
    <source>
        <dbReference type="Pfam" id="PF00768"/>
    </source>
</evidence>
<keyword evidence="2" id="KW-0378">Hydrolase</keyword>
<proteinExistence type="predicted"/>
<gene>
    <name evidence="2" type="ORF">J4H92_00290</name>
</gene>
<sequence length="430" mass="44943">MSERASARRRMLRRRRTTALVLLLTLLLAGGGYATAAAVAPLPELRAELDAEPERRIAADDASVESAIGAQSGPAAVGWAHEDATRANADEVGTGTDEVWANSDETREMASITKLVTALVGLDAAPVAPDEDGPSYTVSAADAQIREDVLRFDGVVADTPIGAQLTTRQLLELVLLPSANNYAISYARWVFGDDAAFAEAAAEWIEAQGFSGMRVVEPSGLAAENAATPGDLVRLARLVLADPLLAEIVAERRAEIPGIGTIENTNPLLGEKGVVGVKTGTTASAGYNLLAARRTAKGGRELTAIAVVLGRADDEARASDARALLRESVRSVERLTAVEEDDRLGTVRTWEGDEVGLLADADAELVLAPGEEALLRVAVEPPGAGPAGAAAGEISFEAPGAPAPVGIRTDSEIVEPDLWWRLTNPAILFG</sequence>
<dbReference type="GO" id="GO:0006508">
    <property type="term" value="P:proteolysis"/>
    <property type="evidence" value="ECO:0007669"/>
    <property type="project" value="InterPro"/>
</dbReference>
<keyword evidence="3" id="KW-1185">Reference proteome</keyword>
<evidence type="ECO:0000313" key="2">
    <source>
        <dbReference type="EMBL" id="MBO1900386.1"/>
    </source>
</evidence>
<dbReference type="Proteomes" id="UP000664382">
    <property type="component" value="Unassembled WGS sequence"/>
</dbReference>
<dbReference type="InterPro" id="IPR012338">
    <property type="entry name" value="Beta-lactam/transpept-like"/>
</dbReference>
<organism evidence="2 3">
    <name type="scientific">Leucobacter weissii</name>
    <dbReference type="NCBI Taxonomy" id="1983706"/>
    <lineage>
        <taxon>Bacteria</taxon>
        <taxon>Bacillati</taxon>
        <taxon>Actinomycetota</taxon>
        <taxon>Actinomycetes</taxon>
        <taxon>Micrococcales</taxon>
        <taxon>Microbacteriaceae</taxon>
        <taxon>Leucobacter</taxon>
    </lineage>
</organism>
<comment type="caution">
    <text evidence="2">The sequence shown here is derived from an EMBL/GenBank/DDBJ whole genome shotgun (WGS) entry which is preliminary data.</text>
</comment>
<dbReference type="Gene3D" id="3.40.710.10">
    <property type="entry name" value="DD-peptidase/beta-lactamase superfamily"/>
    <property type="match status" value="1"/>
</dbReference>
<accession>A0A939S6Y6</accession>